<evidence type="ECO:0000256" key="5">
    <source>
        <dbReference type="SAM" id="MobiDB-lite"/>
    </source>
</evidence>
<dbReference type="InterPro" id="IPR045269">
    <property type="entry name" value="Atg1-like"/>
</dbReference>
<dbReference type="SUPFAM" id="SSF56112">
    <property type="entry name" value="Protein kinase-like (PK-like)"/>
    <property type="match status" value="1"/>
</dbReference>
<dbReference type="CDD" id="cd13993">
    <property type="entry name" value="STKc_Pat1_like"/>
    <property type="match status" value="1"/>
</dbReference>
<feature type="domain" description="Protein kinase" evidence="6">
    <location>
        <begin position="18"/>
        <end position="284"/>
    </location>
</feature>
<dbReference type="InterPro" id="IPR011009">
    <property type="entry name" value="Kinase-like_dom_sf"/>
</dbReference>
<dbReference type="GO" id="GO:0005524">
    <property type="term" value="F:ATP binding"/>
    <property type="evidence" value="ECO:0007669"/>
    <property type="project" value="InterPro"/>
</dbReference>
<dbReference type="STRING" id="1262450.S3C153"/>
<dbReference type="GO" id="GO:0006914">
    <property type="term" value="P:autophagy"/>
    <property type="evidence" value="ECO:0007669"/>
    <property type="project" value="UniProtKB-KW"/>
</dbReference>
<dbReference type="SMART" id="SM00220">
    <property type="entry name" value="S_TKc"/>
    <property type="match status" value="1"/>
</dbReference>
<evidence type="ECO:0000256" key="4">
    <source>
        <dbReference type="ARBA" id="ARBA00030237"/>
    </source>
</evidence>
<evidence type="ECO:0000313" key="7">
    <source>
        <dbReference type="EMBL" id="EPE07239.1"/>
    </source>
</evidence>
<dbReference type="FunFam" id="1.10.510.10:FF:000693">
    <property type="entry name" value="Serine/threonine protein kinase, putative"/>
    <property type="match status" value="1"/>
</dbReference>
<evidence type="ECO:0000256" key="1">
    <source>
        <dbReference type="ARBA" id="ARBA00004623"/>
    </source>
</evidence>
<feature type="region of interest" description="Disordered" evidence="5">
    <location>
        <begin position="707"/>
        <end position="750"/>
    </location>
</feature>
<dbReference type="eggNOG" id="KOG0583">
    <property type="taxonomic scope" value="Eukaryota"/>
</dbReference>
<dbReference type="PANTHER" id="PTHR24348">
    <property type="entry name" value="SERINE/THREONINE-PROTEIN KINASE UNC-51-RELATED"/>
    <property type="match status" value="1"/>
</dbReference>
<proteinExistence type="predicted"/>
<dbReference type="PROSITE" id="PS50011">
    <property type="entry name" value="PROTEIN_KINASE_DOM"/>
    <property type="match status" value="1"/>
</dbReference>
<dbReference type="EMBL" id="KE148151">
    <property type="protein sequence ID" value="EPE07239.1"/>
    <property type="molecule type" value="Genomic_DNA"/>
</dbReference>
<dbReference type="GO" id="GO:0004674">
    <property type="term" value="F:protein serine/threonine kinase activity"/>
    <property type="evidence" value="ECO:0007669"/>
    <property type="project" value="InterPro"/>
</dbReference>
<dbReference type="Proteomes" id="UP000016923">
    <property type="component" value="Unassembled WGS sequence"/>
</dbReference>
<sequence length="767" mass="85356">MACLRENFEDGIVLDGRYRTVAPLNHGSFGMVFKARHMETGQDVAIKCLTKKAAADELGYDFATDDGFEESGLHRHLGSHPNIVNLVETFETESHVYLVLEFCPRGDLYEAIRNGQGPLETEHVRNFMMELVEAIEFIHSKGVYHRDIKPENIFLSQTGSMKLGDFGLATTDDWSYEMTVGSDRYMSPEQYDSAGNGYSPAQADIWAVGICLLNILFSRNPFTTPTEADPIFLDFSRDKQCLFDVFPDMSQDTYEVIVECMSLDPTKRSLSGVREALRRVVSFTILEEALDDFCTVDGPIVASANREPLRTPSLQSPQVENGATFPWAKALQTAPQAIRQLSVIPDNESYTEDLFSKSEATTADWCSNMTGQTPSMASVMDSSFGASMNSLAISQPKMIPQAKAKVSPMAGSLPIAMPRPRITPSMSLVFGRKDAVSKSWSDMWDEEEEEEEERQRQLESLKNFNTRDWTQQESTTVDEVKPVLEKVSSKLNMLAEDDNTPRVGLSPAAKTLSIATPTLAGKQELPALDDLGDLDDDLLFTSDPATEEEKQEPAREHERRDLDSFLGRKESRQPRSQHQPIHLSVRLANPDSGSASPLSSASKSPSNVDKWKALGERRRACTGGSVNMEISKSHEEQHRSDHPFGKPIGTSFGSSPYGHGMSHNFGASPQHIHTSYNHHNNGFSNNSHLFNNHATSSTISSTTPHYMISHSTSNSPAKLTTGKDNLRSRSKENKDRPAAKSQGRGWNWNWRRDRRPDFSAVGWVGGW</sequence>
<keyword evidence="3" id="KW-0072">Autophagy</keyword>
<reference evidence="7 8" key="1">
    <citation type="journal article" date="2013" name="BMC Genomics">
        <title>The genome and transcriptome of the pine saprophyte Ophiostoma piceae, and a comparison with the bark beetle-associated pine pathogen Grosmannia clavigera.</title>
        <authorList>
            <person name="Haridas S."/>
            <person name="Wang Y."/>
            <person name="Lim L."/>
            <person name="Massoumi Alamouti S."/>
            <person name="Jackman S."/>
            <person name="Docking R."/>
            <person name="Robertson G."/>
            <person name="Birol I."/>
            <person name="Bohlmann J."/>
            <person name="Breuil C."/>
        </authorList>
    </citation>
    <scope>NUCLEOTIDE SEQUENCE [LARGE SCALE GENOMIC DNA]</scope>
    <source>
        <strain evidence="7 8">UAMH 11346</strain>
    </source>
</reference>
<feature type="compositionally biased region" description="Low complexity" evidence="5">
    <location>
        <begin position="592"/>
        <end position="606"/>
    </location>
</feature>
<gene>
    <name evidence="7" type="ORF">F503_07890</name>
</gene>
<dbReference type="Pfam" id="PF00069">
    <property type="entry name" value="Pkinase"/>
    <property type="match status" value="1"/>
</dbReference>
<keyword evidence="7" id="KW-0808">Transferase</keyword>
<dbReference type="InterPro" id="IPR008271">
    <property type="entry name" value="Ser/Thr_kinase_AS"/>
</dbReference>
<feature type="compositionally biased region" description="Basic and acidic residues" evidence="5">
    <location>
        <begin position="724"/>
        <end position="738"/>
    </location>
</feature>
<feature type="region of interest" description="Disordered" evidence="5">
    <location>
        <begin position="526"/>
        <end position="609"/>
    </location>
</feature>
<comment type="subcellular location">
    <subcellularLocation>
        <location evidence="1">Preautophagosomal structure membrane</location>
        <topology evidence="1">Peripheral membrane protein</topology>
    </subcellularLocation>
</comment>
<dbReference type="OMA" id="MPRPRIT"/>
<protein>
    <recommendedName>
        <fullName evidence="4">Autophagy-related protein 1</fullName>
    </recommendedName>
</protein>
<evidence type="ECO:0000259" key="6">
    <source>
        <dbReference type="PROSITE" id="PS50011"/>
    </source>
</evidence>
<dbReference type="Gene3D" id="1.10.510.10">
    <property type="entry name" value="Transferase(Phosphotransferase) domain 1"/>
    <property type="match status" value="1"/>
</dbReference>
<dbReference type="InterPro" id="IPR000719">
    <property type="entry name" value="Prot_kinase_dom"/>
</dbReference>
<organism evidence="7 8">
    <name type="scientific">Ophiostoma piceae (strain UAMH 11346)</name>
    <name type="common">Sap stain fungus</name>
    <dbReference type="NCBI Taxonomy" id="1262450"/>
    <lineage>
        <taxon>Eukaryota</taxon>
        <taxon>Fungi</taxon>
        <taxon>Dikarya</taxon>
        <taxon>Ascomycota</taxon>
        <taxon>Pezizomycotina</taxon>
        <taxon>Sordariomycetes</taxon>
        <taxon>Sordariomycetidae</taxon>
        <taxon>Ophiostomatales</taxon>
        <taxon>Ophiostomataceae</taxon>
        <taxon>Ophiostoma</taxon>
    </lineage>
</organism>
<accession>S3C153</accession>
<name>S3C153_OPHP1</name>
<dbReference type="GO" id="GO:0010506">
    <property type="term" value="P:regulation of autophagy"/>
    <property type="evidence" value="ECO:0007669"/>
    <property type="project" value="InterPro"/>
</dbReference>
<evidence type="ECO:0000256" key="3">
    <source>
        <dbReference type="ARBA" id="ARBA00023006"/>
    </source>
</evidence>
<keyword evidence="8" id="KW-1185">Reference proteome</keyword>
<evidence type="ECO:0000256" key="2">
    <source>
        <dbReference type="ARBA" id="ARBA00022448"/>
    </source>
</evidence>
<dbReference type="VEuPathDB" id="FungiDB:F503_07890"/>
<keyword evidence="7" id="KW-0418">Kinase</keyword>
<feature type="compositionally biased region" description="Polar residues" evidence="5">
    <location>
        <begin position="707"/>
        <end position="718"/>
    </location>
</feature>
<keyword evidence="2" id="KW-0813">Transport</keyword>
<dbReference type="AlphaFoldDB" id="S3C153"/>
<feature type="compositionally biased region" description="Basic and acidic residues" evidence="5">
    <location>
        <begin position="547"/>
        <end position="573"/>
    </location>
</feature>
<dbReference type="OrthoDB" id="4062651at2759"/>
<dbReference type="HOGENOM" id="CLU_000288_172_1_1"/>
<evidence type="ECO:0000313" key="8">
    <source>
        <dbReference type="Proteomes" id="UP000016923"/>
    </source>
</evidence>
<dbReference type="PROSITE" id="PS00108">
    <property type="entry name" value="PROTEIN_KINASE_ST"/>
    <property type="match status" value="1"/>
</dbReference>
<dbReference type="GO" id="GO:0034045">
    <property type="term" value="C:phagophore assembly site membrane"/>
    <property type="evidence" value="ECO:0007669"/>
    <property type="project" value="UniProtKB-SubCell"/>
</dbReference>